<gene>
    <name evidence="3" type="ORF">UFOPK1392_00635</name>
</gene>
<dbReference type="Pfam" id="PF11258">
    <property type="entry name" value="DUF3048"/>
    <property type="match status" value="1"/>
</dbReference>
<evidence type="ECO:0000259" key="2">
    <source>
        <dbReference type="Pfam" id="PF17479"/>
    </source>
</evidence>
<dbReference type="Gene3D" id="3.50.90.10">
    <property type="entry name" value="YerB-like"/>
    <property type="match status" value="1"/>
</dbReference>
<dbReference type="Pfam" id="PF17479">
    <property type="entry name" value="DUF3048_C"/>
    <property type="match status" value="1"/>
</dbReference>
<proteinExistence type="predicted"/>
<dbReference type="InterPro" id="IPR021416">
    <property type="entry name" value="DUF3048_N"/>
</dbReference>
<reference evidence="3" key="1">
    <citation type="submission" date="2020-05" db="EMBL/GenBank/DDBJ databases">
        <authorList>
            <person name="Chiriac C."/>
            <person name="Salcher M."/>
            <person name="Ghai R."/>
            <person name="Kavagutti S V."/>
        </authorList>
    </citation>
    <scope>NUCLEOTIDE SEQUENCE</scope>
</reference>
<feature type="domain" description="DUF3048" evidence="2">
    <location>
        <begin position="220"/>
        <end position="336"/>
    </location>
</feature>
<feature type="domain" description="DUF3048" evidence="1">
    <location>
        <begin position="48"/>
        <end position="187"/>
    </location>
</feature>
<dbReference type="InterPro" id="IPR035328">
    <property type="entry name" value="DUF3048_C"/>
</dbReference>
<evidence type="ECO:0000259" key="1">
    <source>
        <dbReference type="Pfam" id="PF11258"/>
    </source>
</evidence>
<dbReference type="PROSITE" id="PS51257">
    <property type="entry name" value="PROKAR_LIPOPROTEIN"/>
    <property type="match status" value="1"/>
</dbReference>
<protein>
    <submittedName>
        <fullName evidence="3">Unannotated protein</fullName>
    </submittedName>
</protein>
<accession>A0A6J5Y9N9</accession>
<dbReference type="SUPFAM" id="SSF159774">
    <property type="entry name" value="YerB-like"/>
    <property type="match status" value="1"/>
</dbReference>
<dbReference type="InterPro" id="IPR023158">
    <property type="entry name" value="YerB-like_sf"/>
</dbReference>
<dbReference type="EMBL" id="CAEMXZ010000019">
    <property type="protein sequence ID" value="CAB4322894.1"/>
    <property type="molecule type" value="Genomic_DNA"/>
</dbReference>
<sequence length="364" mass="38012">MTRRLALLLIAAVTVLALVSAACGGSKKIAAPVDSTTSTTMVLPTFPLTGLPAADAAKDGDHPAIVVKMDNSPDARPQTGIERADVVYELLVEGITRYALVFHSELPEPVGPVRSARSSDIDLVSSLSKPLFAWSGGNPGVMGEVAAAAGKGLLTDASYSAAFGAYFRSNDRVAPHNLYANLPKLLELKAPQGQGAPKPLFAFRKSGTSVGGIPTLGLSVDFGGGTVIDYLWDGTRGGWRRFQVDARHGRADSATMDVAGGQVTPANVVVMFTQYGQSPSDSRSPMALTVGSGRALVYTDGHAIEATWSRVDALSPAVLRDTAGAVVELTPGRTWVELPRTGSTVTTYGAADQTFVDQLSAAQR</sequence>
<dbReference type="AlphaFoldDB" id="A0A6J5Y9N9"/>
<organism evidence="3">
    <name type="scientific">freshwater metagenome</name>
    <dbReference type="NCBI Taxonomy" id="449393"/>
    <lineage>
        <taxon>unclassified sequences</taxon>
        <taxon>metagenomes</taxon>
        <taxon>ecological metagenomes</taxon>
    </lineage>
</organism>
<evidence type="ECO:0000313" key="3">
    <source>
        <dbReference type="EMBL" id="CAB4322894.1"/>
    </source>
</evidence>
<name>A0A6J5Y9N9_9ZZZZ</name>